<proteinExistence type="predicted"/>
<dbReference type="EMBL" id="CP007509">
    <property type="protein sequence ID" value="AHY43843.1"/>
    <property type="molecule type" value="Genomic_DNA"/>
</dbReference>
<protein>
    <submittedName>
        <fullName evidence="1">Uncharacterized protein</fullName>
    </submittedName>
</protein>
<dbReference type="KEGG" id="pstu:UIB01_15705"/>
<gene>
    <name evidence="1" type="ORF">UIB01_15705</name>
</gene>
<dbReference type="AlphaFoldDB" id="A0A023WUN5"/>
<dbReference type="PATRIC" id="fig|316.97.peg.3140"/>
<organism evidence="1 2">
    <name type="scientific">Stutzerimonas stutzeri</name>
    <name type="common">Pseudomonas stutzeri</name>
    <dbReference type="NCBI Taxonomy" id="316"/>
    <lineage>
        <taxon>Bacteria</taxon>
        <taxon>Pseudomonadati</taxon>
        <taxon>Pseudomonadota</taxon>
        <taxon>Gammaproteobacteria</taxon>
        <taxon>Pseudomonadales</taxon>
        <taxon>Pseudomonadaceae</taxon>
        <taxon>Stutzerimonas</taxon>
    </lineage>
</organism>
<evidence type="ECO:0000313" key="1">
    <source>
        <dbReference type="EMBL" id="AHY43843.1"/>
    </source>
</evidence>
<evidence type="ECO:0000313" key="2">
    <source>
        <dbReference type="Proteomes" id="UP000025238"/>
    </source>
</evidence>
<dbReference type="Proteomes" id="UP000025238">
    <property type="component" value="Chromosome"/>
</dbReference>
<name>A0A023WUN5_STUST</name>
<sequence>MEREWTDDAGGQRIDDMSKASFNVLYDGPALANSEMDVRDLAPALLALGELLEEANSVVNAGRAQIAVQVKASFKTGCFGIELDVAQSLLQQAQSLFAHDAVATAKELLEWLGLIQDHAGNLIAGGAGLLWLIKRIRGRRINQVVLLDNGKIKIVLDEEDIETEQKVLELYRQFRVRSALEAVLKPLESEGIDTFAVTDLKQQQRFIEIKKAERSFFKTPDTEPEVLSDDESDVNLQIVSISFQDGNKWRFSDGASVFYADMLDETFAGQVAASATSFTKGDILKVRLRRVQSLAGESFKTEFSVVRVLEHRKAAAQLRMNFQRESE</sequence>
<accession>A0A023WUN5</accession>
<reference evidence="1 2" key="1">
    <citation type="submission" date="2014-03" db="EMBL/GenBank/DDBJ databases">
        <title>Complete genome sequence of Pseudomonas stutzeri 19SMN4.</title>
        <authorList>
            <person name="Brunet-Galmes I."/>
            <person name="Nogales B."/>
            <person name="Busquets A."/>
            <person name="Pena A."/>
            <person name="Gomila M."/>
            <person name="Garcia-Valdes E."/>
            <person name="Lalucat J."/>
            <person name="Bennasar A."/>
            <person name="Bosch R."/>
        </authorList>
    </citation>
    <scope>NUCLEOTIDE SEQUENCE [LARGE SCALE GENOMIC DNA]</scope>
    <source>
        <strain evidence="1 2">19SMN4</strain>
    </source>
</reference>